<dbReference type="RefSeq" id="WP_111171243.1">
    <property type="nucleotide sequence ID" value="NZ_POUA01000400.1"/>
</dbReference>
<dbReference type="Gene3D" id="1.25.40.10">
    <property type="entry name" value="Tetratricopeptide repeat domain"/>
    <property type="match status" value="1"/>
</dbReference>
<dbReference type="AlphaFoldDB" id="A0A2W2FSY5"/>
<keyword evidence="5" id="KW-1185">Reference proteome</keyword>
<dbReference type="InterPro" id="IPR027417">
    <property type="entry name" value="P-loop_NTPase"/>
</dbReference>
<dbReference type="Proteomes" id="UP000248544">
    <property type="component" value="Unassembled WGS sequence"/>
</dbReference>
<dbReference type="EMBL" id="POUA01000400">
    <property type="protein sequence ID" value="PZG28420.1"/>
    <property type="molecule type" value="Genomic_DNA"/>
</dbReference>
<name>A0A2W2FSY5_9ACTN</name>
<accession>A0A2W2FSY5</accession>
<gene>
    <name evidence="4" type="ORF">C1I98_32855</name>
</gene>
<dbReference type="GO" id="GO:0004016">
    <property type="term" value="F:adenylate cyclase activity"/>
    <property type="evidence" value="ECO:0007669"/>
    <property type="project" value="TreeGrafter"/>
</dbReference>
<dbReference type="PANTHER" id="PTHR16305:SF35">
    <property type="entry name" value="TRANSCRIPTIONAL ACTIVATOR DOMAIN"/>
    <property type="match status" value="1"/>
</dbReference>
<organism evidence="4 5">
    <name type="scientific">Spongiactinospora gelatinilytica</name>
    <dbReference type="NCBI Taxonomy" id="2666298"/>
    <lineage>
        <taxon>Bacteria</taxon>
        <taxon>Bacillati</taxon>
        <taxon>Actinomycetota</taxon>
        <taxon>Actinomycetes</taxon>
        <taxon>Streptosporangiales</taxon>
        <taxon>Streptosporangiaceae</taxon>
        <taxon>Spongiactinospora</taxon>
    </lineage>
</organism>
<evidence type="ECO:0000256" key="2">
    <source>
        <dbReference type="ARBA" id="ARBA00022840"/>
    </source>
</evidence>
<dbReference type="GO" id="GO:0005524">
    <property type="term" value="F:ATP binding"/>
    <property type="evidence" value="ECO:0007669"/>
    <property type="project" value="UniProtKB-KW"/>
</dbReference>
<dbReference type="InterPro" id="IPR041664">
    <property type="entry name" value="AAA_16"/>
</dbReference>
<dbReference type="SUPFAM" id="SSF52540">
    <property type="entry name" value="P-loop containing nucleoside triphosphate hydrolases"/>
    <property type="match status" value="1"/>
</dbReference>
<keyword evidence="2" id="KW-0067">ATP-binding</keyword>
<feature type="domain" description="Orc1-like AAA ATPase" evidence="3">
    <location>
        <begin position="13"/>
        <end position="174"/>
    </location>
</feature>
<sequence>MAWRAWRPAESALIGRSAELDRLIGVARAAAEGSAGLALVGGDAGIGKTRLVTELAEWASGLGFMVMAGQCAELGDAMPYLPLADALRDAPPDQVAAWSVLRRLLPGTRGETDEEQAGGLTQQRLFGQVLALLSELSAERPVLFLLEDLHWADRSTRDLLVFLTRMLQSERVCLAGTYRTDDIHRRHPLRPLLAELRRLPIVVPIELGPLPPDVMADHLAALAPPATVSTGSIDSIVERAGGNAFYAEELLAARDDGDRDQDAGLPEGLAELLLSRVEKLSEPAQQALRAASVAGRRADHDLLAGAAGLEESRFDEALREIVSRGLLLRDGYGYVFRHALLREAVYGDLLPGERTRLHTQYAALLTADPGGGNPAELAYHHLASHDLAGALAASAEAGRRALRLGAPAEAHRHFDQALGLWDRVPDPERLTGTDRTSLGLRSAVAAADSGDNRRAIAQLKELPPTAEVNERLAYYLTEIEDEPGSIQAAQAAVEAATDDSMRAHALATYARVLYWTARHDEGKDLAARAFSAAEAAGESDAANSALISLAAYASIAGDEVTAERLLKRVTSRPGPDLSINLRGLFNLARLQYEAGDLAPAARTADRGVRFAAEAGLSWSTFGTELRFLRFLIHYVLGEWDDAQRVAAGFPIRVGTEAEALLSSFALFVEVARGQPAAEERLSWLRKFQCLPLIAYMSRGLEAEHALWRGDPEAALAHVQALIAIVEPYDPVLIRICAIGLAALAETGSAGLTETGSADAADLADDLLARARHAATTGPGSGARGPLGVEGLAWLARAEAEWHRVRGTATPAIWARVATAFDFGFSYEVARSRWRLAESLITAGDRAAAADEWKAALTTARELDATPLIEALTALGRRARLAPAPS</sequence>
<protein>
    <submittedName>
        <fullName evidence="4">Helix-turn-helix transcriptional regulator</fullName>
    </submittedName>
</protein>
<evidence type="ECO:0000313" key="5">
    <source>
        <dbReference type="Proteomes" id="UP000248544"/>
    </source>
</evidence>
<evidence type="ECO:0000313" key="4">
    <source>
        <dbReference type="EMBL" id="PZG28420.1"/>
    </source>
</evidence>
<evidence type="ECO:0000259" key="3">
    <source>
        <dbReference type="Pfam" id="PF13191"/>
    </source>
</evidence>
<dbReference type="InterPro" id="IPR011990">
    <property type="entry name" value="TPR-like_helical_dom_sf"/>
</dbReference>
<dbReference type="GO" id="GO:0005737">
    <property type="term" value="C:cytoplasm"/>
    <property type="evidence" value="ECO:0007669"/>
    <property type="project" value="TreeGrafter"/>
</dbReference>
<dbReference type="Pfam" id="PF13191">
    <property type="entry name" value="AAA_16"/>
    <property type="match status" value="1"/>
</dbReference>
<proteinExistence type="predicted"/>
<reference evidence="4 5" key="1">
    <citation type="submission" date="2018-01" db="EMBL/GenBank/DDBJ databases">
        <title>Draft genome sequence of Sphaerisporangium sp. 7K107.</title>
        <authorList>
            <person name="Sahin N."/>
            <person name="Saygin H."/>
            <person name="Ay H."/>
        </authorList>
    </citation>
    <scope>NUCLEOTIDE SEQUENCE [LARGE SCALE GENOMIC DNA]</scope>
    <source>
        <strain evidence="4 5">7K107</strain>
    </source>
</reference>
<comment type="caution">
    <text evidence="4">The sequence shown here is derived from an EMBL/GenBank/DDBJ whole genome shotgun (WGS) entry which is preliminary data.</text>
</comment>
<dbReference type="PANTHER" id="PTHR16305">
    <property type="entry name" value="TESTICULAR SOLUBLE ADENYLYL CYCLASE"/>
    <property type="match status" value="1"/>
</dbReference>
<keyword evidence="1" id="KW-0547">Nucleotide-binding</keyword>
<feature type="non-terminal residue" evidence="4">
    <location>
        <position position="885"/>
    </location>
</feature>
<evidence type="ECO:0000256" key="1">
    <source>
        <dbReference type="ARBA" id="ARBA00022741"/>
    </source>
</evidence>